<name>A0A0G0LPB9_UNCC2</name>
<dbReference type="Proteomes" id="UP000034207">
    <property type="component" value="Unassembled WGS sequence"/>
</dbReference>
<protein>
    <submittedName>
        <fullName evidence="1">Uncharacterized protein</fullName>
    </submittedName>
</protein>
<proteinExistence type="predicted"/>
<sequence>MGILYILPAVYKNIAGYKTVPFLQNRQHNFKTKAVIKET</sequence>
<dbReference type="AlphaFoldDB" id="A0A0G0LPB9"/>
<reference evidence="1 2" key="1">
    <citation type="journal article" date="2015" name="Nature">
        <title>rRNA introns, odd ribosomes, and small enigmatic genomes across a large radiation of phyla.</title>
        <authorList>
            <person name="Brown C.T."/>
            <person name="Hug L.A."/>
            <person name="Thomas B.C."/>
            <person name="Sharon I."/>
            <person name="Castelle C.J."/>
            <person name="Singh A."/>
            <person name="Wilkins M.J."/>
            <person name="Williams K.H."/>
            <person name="Banfield J.F."/>
        </authorList>
    </citation>
    <scope>NUCLEOTIDE SEQUENCE [LARGE SCALE GENOMIC DNA]</scope>
</reference>
<accession>A0A0G0LPB9</accession>
<dbReference type="EMBL" id="LBVV01000016">
    <property type="protein sequence ID" value="KKQ93723.1"/>
    <property type="molecule type" value="Genomic_DNA"/>
</dbReference>
<evidence type="ECO:0000313" key="1">
    <source>
        <dbReference type="EMBL" id="KKQ93723.1"/>
    </source>
</evidence>
<evidence type="ECO:0000313" key="2">
    <source>
        <dbReference type="Proteomes" id="UP000034207"/>
    </source>
</evidence>
<gene>
    <name evidence="1" type="ORF">UT18_C0016G0019</name>
</gene>
<organism evidence="1 2">
    <name type="scientific">candidate division CPR2 bacterium GW2011_GWC2_39_10</name>
    <dbReference type="NCBI Taxonomy" id="1618345"/>
    <lineage>
        <taxon>Bacteria</taxon>
        <taxon>Bacteria division CPR2</taxon>
    </lineage>
</organism>
<comment type="caution">
    <text evidence="1">The sequence shown here is derived from an EMBL/GenBank/DDBJ whole genome shotgun (WGS) entry which is preliminary data.</text>
</comment>